<protein>
    <submittedName>
        <fullName evidence="14">Coatomer subunit beta-1</fullName>
    </submittedName>
</protein>
<dbReference type="GO" id="GO:0006888">
    <property type="term" value="P:endoplasmic reticulum to Golgi vesicle-mediated transport"/>
    <property type="evidence" value="ECO:0007669"/>
    <property type="project" value="TreeGrafter"/>
</dbReference>
<keyword evidence="9" id="KW-0472">Membrane</keyword>
<sequence>MAAGAAHARAEAFCPIYLALGDTPEKTIAGLRTQLEEASASKKVAALEQAIWYLLKGHNVSSLLMNIIRYVLPSNDHRLKKLVHLFIQVFDFCKPDGTLIEEGILVCNALRNDLTSPNEFVRGSALRMIAKLRYWSIVSPMVPAVVENLTHAVPYVHRNALVCLAKIAERFGPECVLSAIAETERLLLGSGDPSVCVQAFNLLRVCEPALAVQYLLDVEGALLSYTSGLHGAMIRSFTELCAVTEQARSLMMRILLVLMEYSPDNAVRVEGANVVCRLKSTPVEARRAAAGALAKVLMDESDLNVKILLIGKLNILYARSFSSGDVPNVLEDHVMDLVRAMSGATAQVVTGLLSLALRSLTRQNVDSLLQAFKKAFTTAEDIPTYTPERVAQYRVMLIKAINYTCGRFPERCGIVYDMLLGYLGHHHEQTAEDCATFFKQLVDLLPNLRDETIVKLLTFLEFIPHPGVLSTCFWVIGEHANSPKLSSYCIGKLYEALSPFPFVKPSKLVSEAGVDAAVSHGGNEGTVAPRTVVLQDGTYGAQITEDPHRASAGGSLRALLVNTCNPVLYCALAQCLLKISHASGDRDCTAKAALIVGNLIRLMEQPQNVGVHSQKRIRTILKLSLGLLKDPDQFRPLVEEYLRASRTNWRTRPQSPVAELKGNVEDPMTFDAIFGRSAEDDWSFEDDLDDEVVPTVEDLEIEKVLDVEAAIRPVVMKEATAGALGDVHQFTALLDQLYIEATVSVSSTRVHLTLYLHNVTDLVMQDVRVDIYANDRVEMLGHVPLTTIRAHSTVVQQVACRLTQNHGGVIHGYVQFNRENSVTYGSVPFNPMPLSVYDYITPCFISPTLFRSLWAESEWEHKVNLQPSRVEPLAILRNILKATHMTVVSPASPTSLRCASGPVGHAEFLTEYLDYMVTQPEVAPLTGKPSFFALNLFCRTLFDQEVVANMSVVRQPDSLYSGLFKIRSSTEIADRVPFDMVEDWQERNDHVFRDRLAHMPEQFAEASHRYSSDPRDHLLASLLRHCTSRRPRGGANDVERSRFMASVAESTAELLDRLLACECGIVLRCLLKASHRDYALQRALIERMLQRGQVFSPYAAVSALTTLVEGHTGGGASQWRANQADTDRLLRRLLAQIRGHLHQFNLATLSRLTNSASRLPGDVSGLLSAVREALFDRHVPAGDAALWTEEAVHFFANGFSRKGMLDKPLFDLLRDRIVGACPAYSVDTLASLSNAYSKFGSAEGAGYVHLFSRLADEIVAQRRGLTSRHVCVVANAFAMACVCHEHLFEVLDDTFVFGIDGYGGRQIAMMIHAFNKVGYRSRNHCFIWRKCTEHLDSFSWQGLTMVFHAYTKGELRDDATTATFCRRFESLFDALERRAARGDTTPPPGADLPQPTTYVSLAYSLVKGNILHCHGLLVHLAKVTFCSCNAVNVLVQGCLSNMAAYEPDEIANLTLAFSRIHNSASPARGDGDDDLWQLSRRVLQSLTRRLGEPGLKFSAFSVRPQPAPACLLRADGQGDRVSRRVRLRSKLPGCPWADKAQHLNSRPALVHPHHGNRKSLAPVFDPLQIRALATIGAHDEDVLAVLHSLKHNKSLRQPRPGSPPAVPPLGA</sequence>
<evidence type="ECO:0000313" key="15">
    <source>
        <dbReference type="Proteomes" id="UP001497744"/>
    </source>
</evidence>
<comment type="subcellular location">
    <subcellularLocation>
        <location evidence="2">Cytoplasmic vesicle</location>
        <location evidence="2">COPI-coated vesicle membrane</location>
        <topology evidence="2">Peripheral membrane protein</topology>
        <orientation evidence="2">Cytoplasmic side</orientation>
    </subcellularLocation>
    <subcellularLocation>
        <location evidence="1">Golgi apparatus membrane</location>
        <topology evidence="1">Peripheral membrane protein</topology>
        <orientation evidence="1">Cytoplasmic side</orientation>
    </subcellularLocation>
</comment>
<keyword evidence="5" id="KW-0677">Repeat</keyword>
<dbReference type="InterPro" id="IPR029446">
    <property type="entry name" value="COPB1_appendage_platform_dom"/>
</dbReference>
<feature type="domain" description="Coatomer beta subunit appendage platform" evidence="13">
    <location>
        <begin position="827"/>
        <end position="971"/>
    </location>
</feature>
<keyword evidence="3" id="KW-0813">Transport</keyword>
<name>A0AAV4LRE8_BABCB</name>
<dbReference type="Gene3D" id="1.25.10.10">
    <property type="entry name" value="Leucine-rich Repeat Variant"/>
    <property type="match status" value="1"/>
</dbReference>
<dbReference type="InterPro" id="IPR016460">
    <property type="entry name" value="COPB1"/>
</dbReference>
<evidence type="ECO:0000256" key="10">
    <source>
        <dbReference type="ARBA" id="ARBA00023329"/>
    </source>
</evidence>
<dbReference type="InterPro" id="IPR011989">
    <property type="entry name" value="ARM-like"/>
</dbReference>
<evidence type="ECO:0000256" key="5">
    <source>
        <dbReference type="ARBA" id="ARBA00022737"/>
    </source>
</evidence>
<evidence type="ECO:0000256" key="8">
    <source>
        <dbReference type="ARBA" id="ARBA00023034"/>
    </source>
</evidence>
<organism evidence="14 15">
    <name type="scientific">Babesia caballi</name>
    <dbReference type="NCBI Taxonomy" id="5871"/>
    <lineage>
        <taxon>Eukaryota</taxon>
        <taxon>Sar</taxon>
        <taxon>Alveolata</taxon>
        <taxon>Apicomplexa</taxon>
        <taxon>Aconoidasida</taxon>
        <taxon>Piroplasmida</taxon>
        <taxon>Babesiidae</taxon>
        <taxon>Babesia</taxon>
    </lineage>
</organism>
<keyword evidence="4" id="KW-0963">Cytoplasm</keyword>
<dbReference type="GO" id="GO:0005198">
    <property type="term" value="F:structural molecule activity"/>
    <property type="evidence" value="ECO:0007669"/>
    <property type="project" value="InterPro"/>
</dbReference>
<dbReference type="InterPro" id="IPR002553">
    <property type="entry name" value="Clathrin/coatomer_adapt-like_N"/>
</dbReference>
<keyword evidence="6" id="KW-0931">ER-Golgi transport</keyword>
<keyword evidence="15" id="KW-1185">Reference proteome</keyword>
<dbReference type="GeneID" id="94194224"/>
<evidence type="ECO:0000313" key="14">
    <source>
        <dbReference type="EMBL" id="GIX62743.1"/>
    </source>
</evidence>
<dbReference type="EMBL" id="BPLF01000002">
    <property type="protein sequence ID" value="GIX62743.1"/>
    <property type="molecule type" value="Genomic_DNA"/>
</dbReference>
<evidence type="ECO:0000256" key="6">
    <source>
        <dbReference type="ARBA" id="ARBA00022892"/>
    </source>
</evidence>
<dbReference type="InterPro" id="IPR011710">
    <property type="entry name" value="Coatomer_bsu_C"/>
</dbReference>
<evidence type="ECO:0000256" key="4">
    <source>
        <dbReference type="ARBA" id="ARBA00022490"/>
    </source>
</evidence>
<dbReference type="GO" id="GO:0000139">
    <property type="term" value="C:Golgi membrane"/>
    <property type="evidence" value="ECO:0007669"/>
    <property type="project" value="UniProtKB-SubCell"/>
</dbReference>
<feature type="domain" description="Coatomer beta subunit C-terminal" evidence="12">
    <location>
        <begin position="705"/>
        <end position="817"/>
    </location>
</feature>
<evidence type="ECO:0000259" key="11">
    <source>
        <dbReference type="Pfam" id="PF01602"/>
    </source>
</evidence>
<gene>
    <name evidence="14" type="ORF">BcabD6B2_21780</name>
</gene>
<accession>A0AAV4LRE8</accession>
<keyword evidence="10" id="KW-0968">Cytoplasmic vesicle</keyword>
<keyword evidence="8" id="KW-0333">Golgi apparatus</keyword>
<comment type="caution">
    <text evidence="14">The sequence shown here is derived from an EMBL/GenBank/DDBJ whole genome shotgun (WGS) entry which is preliminary data.</text>
</comment>
<evidence type="ECO:0000256" key="9">
    <source>
        <dbReference type="ARBA" id="ARBA00023136"/>
    </source>
</evidence>
<dbReference type="InterPro" id="IPR016024">
    <property type="entry name" value="ARM-type_fold"/>
</dbReference>
<dbReference type="Pfam" id="PF07718">
    <property type="entry name" value="Coatamer_beta_C"/>
    <property type="match status" value="1"/>
</dbReference>
<evidence type="ECO:0000259" key="13">
    <source>
        <dbReference type="Pfam" id="PF14806"/>
    </source>
</evidence>
<dbReference type="GO" id="GO:0006886">
    <property type="term" value="P:intracellular protein transport"/>
    <property type="evidence" value="ECO:0007669"/>
    <property type="project" value="InterPro"/>
</dbReference>
<keyword evidence="7" id="KW-0653">Protein transport</keyword>
<reference evidence="14 15" key="1">
    <citation type="submission" date="2021-06" db="EMBL/GenBank/DDBJ databases">
        <title>Genome sequence of Babesia caballi.</title>
        <authorList>
            <person name="Yamagishi J."/>
            <person name="Kidaka T."/>
            <person name="Ochi A."/>
        </authorList>
    </citation>
    <scope>NUCLEOTIDE SEQUENCE [LARGE SCALE GENOMIC DNA]</scope>
    <source>
        <strain evidence="14">USDA-D6B2</strain>
    </source>
</reference>
<feature type="domain" description="Clathrin/coatomer adaptor adaptin-like N-terminal" evidence="11">
    <location>
        <begin position="34"/>
        <end position="484"/>
    </location>
</feature>
<evidence type="ECO:0000256" key="3">
    <source>
        <dbReference type="ARBA" id="ARBA00022448"/>
    </source>
</evidence>
<dbReference type="GO" id="GO:0030126">
    <property type="term" value="C:COPI vesicle coat"/>
    <property type="evidence" value="ECO:0007669"/>
    <property type="project" value="InterPro"/>
</dbReference>
<dbReference type="Pfam" id="PF14806">
    <property type="entry name" value="Coatomer_b_Cpla"/>
    <property type="match status" value="1"/>
</dbReference>
<dbReference type="Pfam" id="PF01602">
    <property type="entry name" value="Adaptin_N"/>
    <property type="match status" value="1"/>
</dbReference>
<dbReference type="GO" id="GO:0006891">
    <property type="term" value="P:intra-Golgi vesicle-mediated transport"/>
    <property type="evidence" value="ECO:0007669"/>
    <property type="project" value="TreeGrafter"/>
</dbReference>
<dbReference type="SUPFAM" id="SSF48371">
    <property type="entry name" value="ARM repeat"/>
    <property type="match status" value="1"/>
</dbReference>
<dbReference type="PANTHER" id="PTHR10635:SF0">
    <property type="entry name" value="COATOMER SUBUNIT BETA"/>
    <property type="match status" value="1"/>
</dbReference>
<dbReference type="PANTHER" id="PTHR10635">
    <property type="entry name" value="COATOMER SUBUNIT BETA"/>
    <property type="match status" value="1"/>
</dbReference>
<dbReference type="RefSeq" id="XP_067714812.1">
    <property type="nucleotide sequence ID" value="XM_067858711.1"/>
</dbReference>
<evidence type="ECO:0000256" key="7">
    <source>
        <dbReference type="ARBA" id="ARBA00022927"/>
    </source>
</evidence>
<evidence type="ECO:0000256" key="2">
    <source>
        <dbReference type="ARBA" id="ARBA00004347"/>
    </source>
</evidence>
<evidence type="ECO:0000256" key="1">
    <source>
        <dbReference type="ARBA" id="ARBA00004255"/>
    </source>
</evidence>
<proteinExistence type="predicted"/>
<evidence type="ECO:0000259" key="12">
    <source>
        <dbReference type="Pfam" id="PF07718"/>
    </source>
</evidence>
<dbReference type="Proteomes" id="UP001497744">
    <property type="component" value="Unassembled WGS sequence"/>
</dbReference>